<feature type="non-terminal residue" evidence="1">
    <location>
        <position position="61"/>
    </location>
</feature>
<protein>
    <submittedName>
        <fullName evidence="1">Uncharacterized protein</fullName>
    </submittedName>
</protein>
<keyword evidence="2" id="KW-1185">Reference proteome</keyword>
<proteinExistence type="predicted"/>
<evidence type="ECO:0000313" key="2">
    <source>
        <dbReference type="Proteomes" id="UP000678393"/>
    </source>
</evidence>
<evidence type="ECO:0000313" key="1">
    <source>
        <dbReference type="EMBL" id="CAG5115785.1"/>
    </source>
</evidence>
<sequence>GIVMRAICVNMNSSNPLEKHCCEYSEDIFMKNCGSFFVYYLYPTIDCDMAYCAGGLLFFYT</sequence>
<name>A0A8S3YJP7_9EUPU</name>
<feature type="non-terminal residue" evidence="1">
    <location>
        <position position="1"/>
    </location>
</feature>
<reference evidence="1" key="1">
    <citation type="submission" date="2021-04" db="EMBL/GenBank/DDBJ databases">
        <authorList>
            <consortium name="Molecular Ecology Group"/>
        </authorList>
    </citation>
    <scope>NUCLEOTIDE SEQUENCE</scope>
</reference>
<dbReference type="EMBL" id="CAJHNH020000164">
    <property type="protein sequence ID" value="CAG5115785.1"/>
    <property type="molecule type" value="Genomic_DNA"/>
</dbReference>
<accession>A0A8S3YJP7</accession>
<comment type="caution">
    <text evidence="1">The sequence shown here is derived from an EMBL/GenBank/DDBJ whole genome shotgun (WGS) entry which is preliminary data.</text>
</comment>
<dbReference type="OrthoDB" id="6133537at2759"/>
<dbReference type="AlphaFoldDB" id="A0A8S3YJP7"/>
<dbReference type="Proteomes" id="UP000678393">
    <property type="component" value="Unassembled WGS sequence"/>
</dbReference>
<organism evidence="1 2">
    <name type="scientific">Candidula unifasciata</name>
    <dbReference type="NCBI Taxonomy" id="100452"/>
    <lineage>
        <taxon>Eukaryota</taxon>
        <taxon>Metazoa</taxon>
        <taxon>Spiralia</taxon>
        <taxon>Lophotrochozoa</taxon>
        <taxon>Mollusca</taxon>
        <taxon>Gastropoda</taxon>
        <taxon>Heterobranchia</taxon>
        <taxon>Euthyneura</taxon>
        <taxon>Panpulmonata</taxon>
        <taxon>Eupulmonata</taxon>
        <taxon>Stylommatophora</taxon>
        <taxon>Helicina</taxon>
        <taxon>Helicoidea</taxon>
        <taxon>Geomitridae</taxon>
        <taxon>Candidula</taxon>
    </lineage>
</organism>
<gene>
    <name evidence="1" type="ORF">CUNI_LOCUS1343</name>
</gene>